<dbReference type="EMBL" id="JOJR01000119">
    <property type="protein sequence ID" value="RCN44807.1"/>
    <property type="molecule type" value="Genomic_DNA"/>
</dbReference>
<keyword evidence="3" id="KW-1185">Reference proteome</keyword>
<sequence length="845" mass="92786">MFVIDTSTSVEGEFQQQLQFAVDLVKRLPSEDFEQRVRVGVVVFNSNSSVALRMANPRSRSAVLDSLLSLRYSGGSTSVASGANTALDEIEKDRRKNARLMVVLISDGNSQDHWDEVIRSSNRLRTTGADVYAVTISKKYMFRELELYAGDKLRVYIDARVRQFLDETEKAVTHCDASGKGSALSVVLQAPKSCSSLVDLLIVLDTSASSAEDFFKEKQLAVDLLKAIPANVFEKRLSVSIVTFANTSSVVSSFGLLPKDEVVFELERIGNATGPASLTNATSAAVTKTSGILQSSGAEIFAVSLSESANVNKLKEYTGSNDKLYVAEKSDKFIQNGSDQEEVRPHDVFCWFQGENLPVCRCKYDKMDLQIILDASSSRKEVFEHQRELALSLIERLPISADGAHVAIGINSFTSVPTLRQTLDAKSALQMVRSAIESIAYHGGSTLTAQAVDLSVDDLLRGRRSDAIQVVVLMNDGMSQDAWDRVLAASQRLAATKAERFGVALGKEVDLRELQHYIGREDRIYRDGSTEKFLQDVVSLLKGEKECPEDEILRESIAPRREPVTDDCSSPNLDLVVVFDNADKSPEKRDSSINANRYLLLDVLGSLKHGARVRVSVISFDDAPKVTLDFTDISERDKVFAKIEAIKTITQQPSYSDAVSLALDHLHSRGRADARAGLVILGNGKGKDSFEERRITSSRIREVGGFSMILGSLKHGARVRVSVISFDDAPKVTLDFTDISERDKVFAKIEAIKTITQQPSYSDAVSLALDHLHSRGRADARAGLVILGNGKGKDSFEERRITSSRIREVGGFSMNLGRQRFPTVPSSICSWTEVGGGIAKEVLYL</sequence>
<dbReference type="Proteomes" id="UP000252519">
    <property type="component" value="Unassembled WGS sequence"/>
</dbReference>
<dbReference type="PROSITE" id="PS50234">
    <property type="entry name" value="VWFA"/>
    <property type="match status" value="3"/>
</dbReference>
<protein>
    <submittedName>
        <fullName evidence="2">von Willebrand factor type A domain protein</fullName>
    </submittedName>
</protein>
<dbReference type="PANTHER" id="PTHR24020">
    <property type="entry name" value="COLLAGEN ALPHA"/>
    <property type="match status" value="1"/>
</dbReference>
<dbReference type="SUPFAM" id="SSF53300">
    <property type="entry name" value="vWA-like"/>
    <property type="match status" value="5"/>
</dbReference>
<dbReference type="CDD" id="cd00198">
    <property type="entry name" value="vWFA"/>
    <property type="match status" value="4"/>
</dbReference>
<feature type="domain" description="VWFA" evidence="1">
    <location>
        <begin position="1"/>
        <end position="172"/>
    </location>
</feature>
<dbReference type="InterPro" id="IPR036465">
    <property type="entry name" value="vWFA_dom_sf"/>
</dbReference>
<organism evidence="2 3">
    <name type="scientific">Ancylostoma caninum</name>
    <name type="common">Dog hookworm</name>
    <dbReference type="NCBI Taxonomy" id="29170"/>
    <lineage>
        <taxon>Eukaryota</taxon>
        <taxon>Metazoa</taxon>
        <taxon>Ecdysozoa</taxon>
        <taxon>Nematoda</taxon>
        <taxon>Chromadorea</taxon>
        <taxon>Rhabditida</taxon>
        <taxon>Rhabditina</taxon>
        <taxon>Rhabditomorpha</taxon>
        <taxon>Strongyloidea</taxon>
        <taxon>Ancylostomatidae</taxon>
        <taxon>Ancylostomatinae</taxon>
        <taxon>Ancylostoma</taxon>
    </lineage>
</organism>
<proteinExistence type="predicted"/>
<feature type="domain" description="VWFA" evidence="1">
    <location>
        <begin position="368"/>
        <end position="541"/>
    </location>
</feature>
<comment type="caution">
    <text evidence="2">The sequence shown here is derived from an EMBL/GenBank/DDBJ whole genome shotgun (WGS) entry which is preliminary data.</text>
</comment>
<dbReference type="Pfam" id="PF13519">
    <property type="entry name" value="VWA_2"/>
    <property type="match status" value="2"/>
</dbReference>
<evidence type="ECO:0000313" key="3">
    <source>
        <dbReference type="Proteomes" id="UP000252519"/>
    </source>
</evidence>
<feature type="domain" description="VWFA" evidence="1">
    <location>
        <begin position="574"/>
        <end position="765"/>
    </location>
</feature>
<name>A0A368GPF8_ANCCA</name>
<dbReference type="AlphaFoldDB" id="A0A368GPF8"/>
<evidence type="ECO:0000313" key="2">
    <source>
        <dbReference type="EMBL" id="RCN44807.1"/>
    </source>
</evidence>
<dbReference type="Gene3D" id="3.40.50.410">
    <property type="entry name" value="von Willebrand factor, type A domain"/>
    <property type="match status" value="5"/>
</dbReference>
<dbReference type="SMART" id="SM00327">
    <property type="entry name" value="VWA"/>
    <property type="match status" value="3"/>
</dbReference>
<dbReference type="Pfam" id="PF00092">
    <property type="entry name" value="VWA"/>
    <property type="match status" value="2"/>
</dbReference>
<evidence type="ECO:0000259" key="1">
    <source>
        <dbReference type="PROSITE" id="PS50234"/>
    </source>
</evidence>
<accession>A0A368GPF8</accession>
<dbReference type="STRING" id="29170.A0A368GPF8"/>
<dbReference type="PANTHER" id="PTHR24020:SF87">
    <property type="entry name" value="COLLAGEN ALPHA-1(VI) CHAIN-LIKE"/>
    <property type="match status" value="1"/>
</dbReference>
<dbReference type="InterPro" id="IPR050525">
    <property type="entry name" value="ECM_Assembly_Org"/>
</dbReference>
<dbReference type="OrthoDB" id="6132182at2759"/>
<dbReference type="InterPro" id="IPR002035">
    <property type="entry name" value="VWF_A"/>
</dbReference>
<reference evidence="2 3" key="1">
    <citation type="submission" date="2014-10" db="EMBL/GenBank/DDBJ databases">
        <title>Draft genome of the hookworm Ancylostoma caninum.</title>
        <authorList>
            <person name="Mitreva M."/>
        </authorList>
    </citation>
    <scope>NUCLEOTIDE SEQUENCE [LARGE SCALE GENOMIC DNA]</scope>
    <source>
        <strain evidence="2 3">Baltimore</strain>
    </source>
</reference>
<gene>
    <name evidence="2" type="ORF">ANCCAN_09159</name>
</gene>